<dbReference type="PANTHER" id="PTHR43201">
    <property type="entry name" value="ACYL-COA SYNTHETASE"/>
    <property type="match status" value="1"/>
</dbReference>
<dbReference type="InterPro" id="IPR000873">
    <property type="entry name" value="AMP-dep_synth/lig_dom"/>
</dbReference>
<comment type="caution">
    <text evidence="5">The sequence shown here is derived from an EMBL/GenBank/DDBJ whole genome shotgun (WGS) entry which is preliminary data.</text>
</comment>
<dbReference type="Gene3D" id="3.40.50.12780">
    <property type="entry name" value="N-terminal domain of ligase-like"/>
    <property type="match status" value="1"/>
</dbReference>
<name>A0A9X3M4V4_9CORY</name>
<reference evidence="5" key="1">
    <citation type="submission" date="2022-02" db="EMBL/GenBank/DDBJ databases">
        <title>Corynebacterium sp. from urogenital microbiome.</title>
        <authorList>
            <person name="Cappelli E.A."/>
            <person name="Ribeiro T.G."/>
            <person name="Peixe L."/>
        </authorList>
    </citation>
    <scope>NUCLEOTIDE SEQUENCE</scope>
    <source>
        <strain evidence="5">C9Ua_112</strain>
    </source>
</reference>
<dbReference type="Pfam" id="PF00501">
    <property type="entry name" value="AMP-binding"/>
    <property type="match status" value="1"/>
</dbReference>
<sequence length="564" mass="63062">MTTPTRNDRPIVLSDPADLDPTLSHQVGRTDVELLDETIGQCLARIVAEYPEHDAVIDFYGDVHLTYTEFYRKVQRLASGLHAAGYRKGDRIGIWAPNRWEWTLVQFATAEIGAILVCINPSYRHKELVYAMGQSGVKGLFSAGRFKESNYRAMIDAAESQFSRHNYKETIFFGSERWDELANHAILDLNPVREQLHPDDPINIQYTSGTTGMAKGATLTHRNILNNGYLVGETLQYTDQDKVVIPVPFFHCFGMVMGNLGAITHGATTIIAGPVFNPQSVLEAVEHGKATSLFGVPTMFMAELDEIEHAKAKGKTYDLSSLRTGIMSGTACPTRTMRQVMDIMNINEITIAYGMTETSPVNHQTLVDDPIEKRVGTVGRPNPHIEVKIVDPETGETVKRGEQGEILIRGFLVMQGYWDMPGKTADAIDEDGWMHSGDLGTMDEEGYARITGRAKDMVIRGGENLYPREIEEFLMTHPDISDVQVVGVPDEKYGEELMAFIIMREDTAPLDQPAVREFCNGELTRHKIPKYVQCVDSFPMTLSGKVRKVELREQAVELLGIYQK</sequence>
<evidence type="ECO:0000313" key="5">
    <source>
        <dbReference type="EMBL" id="MCZ9304215.1"/>
    </source>
</evidence>
<feature type="domain" description="AMP-binding enzyme C-terminal" evidence="4">
    <location>
        <begin position="469"/>
        <end position="545"/>
    </location>
</feature>
<keyword evidence="6" id="KW-1185">Reference proteome</keyword>
<dbReference type="AlphaFoldDB" id="A0A9X3M4V4"/>
<feature type="domain" description="AMP-dependent synthetase/ligase" evidence="3">
    <location>
        <begin position="45"/>
        <end position="418"/>
    </location>
</feature>
<dbReference type="Proteomes" id="UP001146505">
    <property type="component" value="Unassembled WGS sequence"/>
</dbReference>
<evidence type="ECO:0000259" key="3">
    <source>
        <dbReference type="Pfam" id="PF00501"/>
    </source>
</evidence>
<dbReference type="InterPro" id="IPR045851">
    <property type="entry name" value="AMP-bd_C_sf"/>
</dbReference>
<dbReference type="InterPro" id="IPR042099">
    <property type="entry name" value="ANL_N_sf"/>
</dbReference>
<accession>A0A9X3M4V4</accession>
<organism evidence="5 6">
    <name type="scientific">Corynebacterium macclintockiae</name>
    <dbReference type="NCBI Taxonomy" id="2913501"/>
    <lineage>
        <taxon>Bacteria</taxon>
        <taxon>Bacillati</taxon>
        <taxon>Actinomycetota</taxon>
        <taxon>Actinomycetes</taxon>
        <taxon>Mycobacteriales</taxon>
        <taxon>Corynebacteriaceae</taxon>
        <taxon>Corynebacterium</taxon>
    </lineage>
</organism>
<dbReference type="GeneID" id="301812193"/>
<proteinExistence type="inferred from homology"/>
<dbReference type="GO" id="GO:0006631">
    <property type="term" value="P:fatty acid metabolic process"/>
    <property type="evidence" value="ECO:0007669"/>
    <property type="project" value="TreeGrafter"/>
</dbReference>
<dbReference type="SUPFAM" id="SSF56801">
    <property type="entry name" value="Acetyl-CoA synthetase-like"/>
    <property type="match status" value="1"/>
</dbReference>
<dbReference type="Gene3D" id="3.30.300.30">
    <property type="match status" value="1"/>
</dbReference>
<protein>
    <submittedName>
        <fullName evidence="5">AMP-binding protein</fullName>
    </submittedName>
</protein>
<dbReference type="InterPro" id="IPR025110">
    <property type="entry name" value="AMP-bd_C"/>
</dbReference>
<keyword evidence="2" id="KW-0436">Ligase</keyword>
<evidence type="ECO:0000259" key="4">
    <source>
        <dbReference type="Pfam" id="PF13193"/>
    </source>
</evidence>
<evidence type="ECO:0000256" key="2">
    <source>
        <dbReference type="ARBA" id="ARBA00022598"/>
    </source>
</evidence>
<dbReference type="PROSITE" id="PS00455">
    <property type="entry name" value="AMP_BINDING"/>
    <property type="match status" value="1"/>
</dbReference>
<dbReference type="CDD" id="cd05917">
    <property type="entry name" value="FACL_like_2"/>
    <property type="match status" value="1"/>
</dbReference>
<comment type="similarity">
    <text evidence="1">Belongs to the ATP-dependent AMP-binding enzyme family.</text>
</comment>
<dbReference type="RefSeq" id="WP_034972304.1">
    <property type="nucleotide sequence ID" value="NZ_JAKMUV010000001.1"/>
</dbReference>
<dbReference type="GO" id="GO:0031956">
    <property type="term" value="F:medium-chain fatty acid-CoA ligase activity"/>
    <property type="evidence" value="ECO:0007669"/>
    <property type="project" value="TreeGrafter"/>
</dbReference>
<dbReference type="Pfam" id="PF13193">
    <property type="entry name" value="AMP-binding_C"/>
    <property type="match status" value="1"/>
</dbReference>
<evidence type="ECO:0000256" key="1">
    <source>
        <dbReference type="ARBA" id="ARBA00006432"/>
    </source>
</evidence>
<dbReference type="PANTHER" id="PTHR43201:SF5">
    <property type="entry name" value="MEDIUM-CHAIN ACYL-COA LIGASE ACSF2, MITOCHONDRIAL"/>
    <property type="match status" value="1"/>
</dbReference>
<evidence type="ECO:0000313" key="6">
    <source>
        <dbReference type="Proteomes" id="UP001146505"/>
    </source>
</evidence>
<gene>
    <name evidence="5" type="ORF">L8U58_01465</name>
</gene>
<dbReference type="FunFam" id="3.30.300.30:FF:000008">
    <property type="entry name" value="2,3-dihydroxybenzoate-AMP ligase"/>
    <property type="match status" value="1"/>
</dbReference>
<dbReference type="EMBL" id="JAKMUV010000001">
    <property type="protein sequence ID" value="MCZ9304215.1"/>
    <property type="molecule type" value="Genomic_DNA"/>
</dbReference>
<dbReference type="InterPro" id="IPR020845">
    <property type="entry name" value="AMP-binding_CS"/>
</dbReference>